<evidence type="ECO:0000313" key="2">
    <source>
        <dbReference type="Proteomes" id="UP000002139"/>
    </source>
</evidence>
<dbReference type="CDD" id="cd17036">
    <property type="entry name" value="T3SC_YbjN-like_1"/>
    <property type="match status" value="1"/>
</dbReference>
<dbReference type="GO" id="GO:0030254">
    <property type="term" value="P:protein secretion by the type III secretion system"/>
    <property type="evidence" value="ECO:0007669"/>
    <property type="project" value="InterPro"/>
</dbReference>
<keyword evidence="2" id="KW-1185">Reference proteome</keyword>
<proteinExistence type="predicted"/>
<sequence>MQPRWAGVLSARQFSPARRATGDASRRFHVPDLTPTSSTGPLYADRASGERFADATSMVNAYLARYNASSQGGARSPSGAGASTLDETGYAQLQHGSATIGVNVLEAQGVLMVFSPIMAVPLSGREAFYRRLLELSFVITSDAAFAIDKARNEVVVRCLRRLSALEYEEFEDIVTTVSQVADTWDDALLREVRGG</sequence>
<dbReference type="Pfam" id="PF05932">
    <property type="entry name" value="CesT"/>
    <property type="match status" value="1"/>
</dbReference>
<dbReference type="Gene3D" id="3.30.1460.10">
    <property type="match status" value="1"/>
</dbReference>
<name>A9GWM2_SORC5</name>
<accession>A9GWM2</accession>
<reference evidence="1 2" key="1">
    <citation type="journal article" date="2007" name="Nat. Biotechnol.">
        <title>Complete genome sequence of the myxobacterium Sorangium cellulosum.</title>
        <authorList>
            <person name="Schneiker S."/>
            <person name="Perlova O."/>
            <person name="Kaiser O."/>
            <person name="Gerth K."/>
            <person name="Alici A."/>
            <person name="Altmeyer M.O."/>
            <person name="Bartels D."/>
            <person name="Bekel T."/>
            <person name="Beyer S."/>
            <person name="Bode E."/>
            <person name="Bode H.B."/>
            <person name="Bolten C.J."/>
            <person name="Choudhuri J.V."/>
            <person name="Doss S."/>
            <person name="Elnakady Y.A."/>
            <person name="Frank B."/>
            <person name="Gaigalat L."/>
            <person name="Goesmann A."/>
            <person name="Groeger C."/>
            <person name="Gross F."/>
            <person name="Jelsbak L."/>
            <person name="Jelsbak L."/>
            <person name="Kalinowski J."/>
            <person name="Kegler C."/>
            <person name="Knauber T."/>
            <person name="Konietzny S."/>
            <person name="Kopp M."/>
            <person name="Krause L."/>
            <person name="Krug D."/>
            <person name="Linke B."/>
            <person name="Mahmud T."/>
            <person name="Martinez-Arias R."/>
            <person name="McHardy A.C."/>
            <person name="Merai M."/>
            <person name="Meyer F."/>
            <person name="Mormann S."/>
            <person name="Munoz-Dorado J."/>
            <person name="Perez J."/>
            <person name="Pradella S."/>
            <person name="Rachid S."/>
            <person name="Raddatz G."/>
            <person name="Rosenau F."/>
            <person name="Rueckert C."/>
            <person name="Sasse F."/>
            <person name="Scharfe M."/>
            <person name="Schuster S.C."/>
            <person name="Suen G."/>
            <person name="Treuner-Lange A."/>
            <person name="Velicer G.J."/>
            <person name="Vorholter F.-J."/>
            <person name="Weissman K.J."/>
            <person name="Welch R.D."/>
            <person name="Wenzel S.C."/>
            <person name="Whitworth D.E."/>
            <person name="Wilhelm S."/>
            <person name="Wittmann C."/>
            <person name="Bloecker H."/>
            <person name="Puehler A."/>
            <person name="Mueller R."/>
        </authorList>
    </citation>
    <scope>NUCLEOTIDE SEQUENCE [LARGE SCALE GENOMIC DNA]</scope>
    <source>
        <strain evidence="2">So ce56</strain>
    </source>
</reference>
<dbReference type="KEGG" id="scl:sce3790"/>
<dbReference type="STRING" id="448385.sce3790"/>
<dbReference type="BioCyc" id="SCEL448385:SCE_RS19425-MONOMER"/>
<dbReference type="InterPro" id="IPR010261">
    <property type="entry name" value="Tir_chaperone"/>
</dbReference>
<dbReference type="AlphaFoldDB" id="A9GWM2"/>
<dbReference type="HOGENOM" id="CLU_120491_0_0_7"/>
<organism evidence="1 2">
    <name type="scientific">Sorangium cellulosum (strain So ce56)</name>
    <name type="common">Polyangium cellulosum (strain So ce56)</name>
    <dbReference type="NCBI Taxonomy" id="448385"/>
    <lineage>
        <taxon>Bacteria</taxon>
        <taxon>Pseudomonadati</taxon>
        <taxon>Myxococcota</taxon>
        <taxon>Polyangia</taxon>
        <taxon>Polyangiales</taxon>
        <taxon>Polyangiaceae</taxon>
        <taxon>Sorangium</taxon>
    </lineage>
</organism>
<gene>
    <name evidence="1" type="ordered locus">sce3790</name>
</gene>
<dbReference type="SUPFAM" id="SSF69635">
    <property type="entry name" value="Type III secretory system chaperone-like"/>
    <property type="match status" value="1"/>
</dbReference>
<dbReference type="EMBL" id="AM746676">
    <property type="protein sequence ID" value="CAN93949.1"/>
    <property type="molecule type" value="Genomic_DNA"/>
</dbReference>
<dbReference type="Proteomes" id="UP000002139">
    <property type="component" value="Chromosome"/>
</dbReference>
<protein>
    <submittedName>
        <fullName evidence="1">Uncharacterized protein</fullName>
    </submittedName>
</protein>
<evidence type="ECO:0000313" key="1">
    <source>
        <dbReference type="EMBL" id="CAN93949.1"/>
    </source>
</evidence>